<organism evidence="13 14">
    <name type="scientific">Neorickettsia risticii (strain Illinois)</name>
    <dbReference type="NCBI Taxonomy" id="434131"/>
    <lineage>
        <taxon>Bacteria</taxon>
        <taxon>Pseudomonadati</taxon>
        <taxon>Pseudomonadota</taxon>
        <taxon>Alphaproteobacteria</taxon>
        <taxon>Rickettsiales</taxon>
        <taxon>Anaplasmataceae</taxon>
        <taxon>Neorickettsia</taxon>
    </lineage>
</organism>
<evidence type="ECO:0000313" key="14">
    <source>
        <dbReference type="Proteomes" id="UP000001627"/>
    </source>
</evidence>
<dbReference type="PANTHER" id="PTHR30525:SF0">
    <property type="entry name" value="1-DEOXY-D-XYLULOSE 5-PHOSPHATE REDUCTOISOMERASE, CHLOROPLASTIC"/>
    <property type="match status" value="1"/>
</dbReference>
<dbReference type="InterPro" id="IPR036169">
    <property type="entry name" value="DXPR_C_sf"/>
</dbReference>
<gene>
    <name evidence="9 13" type="primary">dxr</name>
    <name evidence="13" type="ordered locus">NRI_0419</name>
</gene>
<dbReference type="KEGG" id="nri:NRI_0419"/>
<feature type="binding site" evidence="9">
    <location>
        <position position="11"/>
    </location>
    <ligand>
        <name>NADPH</name>
        <dbReference type="ChEBI" id="CHEBI:57783"/>
    </ligand>
</feature>
<evidence type="ECO:0000256" key="4">
    <source>
        <dbReference type="ARBA" id="ARBA00022857"/>
    </source>
</evidence>
<dbReference type="Proteomes" id="UP000001627">
    <property type="component" value="Chromosome"/>
</dbReference>
<feature type="binding site" evidence="9">
    <location>
        <position position="145"/>
    </location>
    <ligand>
        <name>1-deoxy-D-xylulose 5-phosphate</name>
        <dbReference type="ChEBI" id="CHEBI:57792"/>
    </ligand>
</feature>
<evidence type="ECO:0000256" key="9">
    <source>
        <dbReference type="HAMAP-Rule" id="MF_00183"/>
    </source>
</evidence>
<dbReference type="InterPro" id="IPR003821">
    <property type="entry name" value="DXP_reductoisomerase"/>
</dbReference>
<evidence type="ECO:0000256" key="8">
    <source>
        <dbReference type="ARBA" id="ARBA00048543"/>
    </source>
</evidence>
<dbReference type="STRING" id="434131.NRI_0419"/>
<evidence type="ECO:0000256" key="2">
    <source>
        <dbReference type="ARBA" id="ARBA00006825"/>
    </source>
</evidence>
<evidence type="ECO:0000256" key="1">
    <source>
        <dbReference type="ARBA" id="ARBA00005094"/>
    </source>
</evidence>
<dbReference type="Pfam" id="PF08436">
    <property type="entry name" value="DXP_redisom_C"/>
    <property type="match status" value="1"/>
</dbReference>
<comment type="function">
    <text evidence="9">Catalyzes the NADPH-dependent rearrangement and reduction of 1-deoxy-D-xylulose-5-phosphate (DXP) to 2-C-methyl-D-erythritol 4-phosphate (MEP).</text>
</comment>
<feature type="binding site" evidence="9">
    <location>
        <position position="124"/>
    </location>
    <ligand>
        <name>NADPH</name>
        <dbReference type="ChEBI" id="CHEBI:57783"/>
    </ligand>
</feature>
<dbReference type="Pfam" id="PF13288">
    <property type="entry name" value="DXPR_C"/>
    <property type="match status" value="1"/>
</dbReference>
<evidence type="ECO:0000259" key="12">
    <source>
        <dbReference type="Pfam" id="PF13288"/>
    </source>
</evidence>
<feature type="binding site" evidence="9">
    <location>
        <position position="196"/>
    </location>
    <ligand>
        <name>NADPH</name>
        <dbReference type="ChEBI" id="CHEBI:57783"/>
    </ligand>
</feature>
<feature type="binding site" evidence="9">
    <location>
        <position position="146"/>
    </location>
    <ligand>
        <name>Mn(2+)</name>
        <dbReference type="ChEBI" id="CHEBI:29035"/>
    </ligand>
</feature>
<feature type="binding site" evidence="9">
    <location>
        <position position="208"/>
    </location>
    <ligand>
        <name>1-deoxy-D-xylulose 5-phosphate</name>
        <dbReference type="ChEBI" id="CHEBI:57792"/>
    </ligand>
</feature>
<dbReference type="InterPro" id="IPR036291">
    <property type="entry name" value="NAD(P)-bd_dom_sf"/>
</dbReference>
<comment type="caution">
    <text evidence="9">Lacks conserved residue(s) required for the propagation of feature annotation.</text>
</comment>
<dbReference type="HOGENOM" id="CLU_035714_4_0_5"/>
<comment type="pathway">
    <text evidence="1 9">Isoprenoid biosynthesis; isopentenyl diphosphate biosynthesis via DXP pathway; isopentenyl diphosphate from 1-deoxy-D-xylulose 5-phosphate: step 1/6.</text>
</comment>
<dbReference type="PANTHER" id="PTHR30525">
    <property type="entry name" value="1-DEOXY-D-XYLULOSE 5-PHOSPHATE REDUCTOISOMERASE"/>
    <property type="match status" value="1"/>
</dbReference>
<dbReference type="eggNOG" id="COG0743">
    <property type="taxonomic scope" value="Bacteria"/>
</dbReference>
<keyword evidence="3 9" id="KW-0479">Metal-binding</keyword>
<dbReference type="GO" id="GO:0016853">
    <property type="term" value="F:isomerase activity"/>
    <property type="evidence" value="ECO:0007669"/>
    <property type="project" value="UniProtKB-KW"/>
</dbReference>
<keyword evidence="9" id="KW-0460">Magnesium</keyword>
<name>C6V4T4_NEORI</name>
<keyword evidence="4 9" id="KW-0521">NADP</keyword>
<evidence type="ECO:0000256" key="6">
    <source>
        <dbReference type="ARBA" id="ARBA00023211"/>
    </source>
</evidence>
<evidence type="ECO:0000313" key="13">
    <source>
        <dbReference type="EMBL" id="ACT69406.1"/>
    </source>
</evidence>
<feature type="binding site" evidence="9">
    <location>
        <position position="190"/>
    </location>
    <ligand>
        <name>1-deoxy-D-xylulose 5-phosphate</name>
        <dbReference type="ChEBI" id="CHEBI:57792"/>
    </ligand>
</feature>
<dbReference type="Gene3D" id="1.10.1740.10">
    <property type="match status" value="1"/>
</dbReference>
<dbReference type="EMBL" id="CP001431">
    <property type="protein sequence ID" value="ACT69406.1"/>
    <property type="molecule type" value="Genomic_DNA"/>
</dbReference>
<dbReference type="EC" id="1.1.1.267" evidence="9"/>
<feature type="binding site" evidence="9">
    <location>
        <position position="12"/>
    </location>
    <ligand>
        <name>NADPH</name>
        <dbReference type="ChEBI" id="CHEBI:57783"/>
    </ligand>
</feature>
<feature type="domain" description="1-deoxy-D-xylulose 5-phosphate reductoisomerase C-terminal" evidence="11">
    <location>
        <begin position="140"/>
        <end position="220"/>
    </location>
</feature>
<feature type="binding site" evidence="9">
    <location>
        <position position="144"/>
    </location>
    <ligand>
        <name>Mn(2+)</name>
        <dbReference type="ChEBI" id="CHEBI:29035"/>
    </ligand>
</feature>
<evidence type="ECO:0000256" key="3">
    <source>
        <dbReference type="ARBA" id="ARBA00022723"/>
    </source>
</evidence>
<feature type="binding site" evidence="9">
    <location>
        <position position="13"/>
    </location>
    <ligand>
        <name>NADPH</name>
        <dbReference type="ChEBI" id="CHEBI:57783"/>
    </ligand>
</feature>
<feature type="binding site" evidence="9">
    <location>
        <position position="212"/>
    </location>
    <ligand>
        <name>1-deoxy-D-xylulose 5-phosphate</name>
        <dbReference type="ChEBI" id="CHEBI:57792"/>
    </ligand>
</feature>
<dbReference type="GO" id="GO:0070402">
    <property type="term" value="F:NADPH binding"/>
    <property type="evidence" value="ECO:0007669"/>
    <property type="project" value="InterPro"/>
</dbReference>
<dbReference type="InterPro" id="IPR013512">
    <property type="entry name" value="DXP_reductoisomerase_N"/>
</dbReference>
<evidence type="ECO:0000259" key="10">
    <source>
        <dbReference type="Pfam" id="PF02670"/>
    </source>
</evidence>
<keyword evidence="7 9" id="KW-0414">Isoprene biosynthesis</keyword>
<dbReference type="UniPathway" id="UPA00056">
    <property type="reaction ID" value="UER00092"/>
</dbReference>
<dbReference type="SUPFAM" id="SSF55347">
    <property type="entry name" value="Glyceraldehyde-3-phosphate dehydrogenase-like, C-terminal domain"/>
    <property type="match status" value="1"/>
</dbReference>
<feature type="binding site" evidence="9">
    <location>
        <position position="146"/>
    </location>
    <ligand>
        <name>1-deoxy-D-xylulose 5-phosphate</name>
        <dbReference type="ChEBI" id="CHEBI:57792"/>
    </ligand>
</feature>
<dbReference type="RefSeq" id="WP_015816294.1">
    <property type="nucleotide sequence ID" value="NC_013009.1"/>
</dbReference>
<feature type="binding site" evidence="9">
    <location>
        <position position="10"/>
    </location>
    <ligand>
        <name>NADPH</name>
        <dbReference type="ChEBI" id="CHEBI:57783"/>
    </ligand>
</feature>
<evidence type="ECO:0000256" key="7">
    <source>
        <dbReference type="ARBA" id="ARBA00023229"/>
    </source>
</evidence>
<comment type="cofactor">
    <cofactor evidence="9">
        <name>Mg(2+)</name>
        <dbReference type="ChEBI" id="CHEBI:18420"/>
    </cofactor>
    <cofactor evidence="9">
        <name>Mn(2+)</name>
        <dbReference type="ChEBI" id="CHEBI:29035"/>
    </cofactor>
</comment>
<reference evidence="13 14" key="1">
    <citation type="journal article" date="2009" name="Nucleic Acids Res.">
        <title>Analysis of complete genome sequence of Neorickettsia risticii: causative agent of Potomac horse fever.</title>
        <authorList>
            <person name="Lin M."/>
            <person name="Zhang C."/>
            <person name="Gibson K."/>
            <person name="Rikihisa Y."/>
        </authorList>
    </citation>
    <scope>NUCLEOTIDE SEQUENCE [LARGE SCALE GENOMIC DNA]</scope>
    <source>
        <strain evidence="13 14">Illinois</strain>
    </source>
</reference>
<dbReference type="SUPFAM" id="SSF51735">
    <property type="entry name" value="NAD(P)-binding Rossmann-fold domains"/>
    <property type="match status" value="1"/>
</dbReference>
<comment type="similarity">
    <text evidence="2 9">Belongs to the DXR family.</text>
</comment>
<feature type="domain" description="1-deoxy-D-xylulose 5-phosphate reductoisomerase N-terminal" evidence="10">
    <location>
        <begin position="4"/>
        <end position="130"/>
    </location>
</feature>
<feature type="domain" description="DXP reductoisomerase C-terminal" evidence="12">
    <location>
        <begin position="253"/>
        <end position="366"/>
    </location>
</feature>
<feature type="binding site" evidence="9">
    <location>
        <position position="203"/>
    </location>
    <ligand>
        <name>1-deoxy-D-xylulose 5-phosphate</name>
        <dbReference type="ChEBI" id="CHEBI:57792"/>
    </ligand>
</feature>
<dbReference type="OrthoDB" id="9806546at2"/>
<sequence>MKKISILGSTGSVGCQSVDVISRFYRDTIKVDALSCNSNHALLIQQARLLSPQKVFVADESSYKEVKTALGSQNIEVILDRGVEIGTALCDNDMLIVSISGIAALNPIYSAISRGIKVATSNKESLVCGGSLLLPFVDKIIPLDSEHHAIAKLLRSKTPTSVSGITLTASGGPFFRKEKRNVTVACALAHPIWKMGKKNSVDSATMMNKVLEVVEAHYLFRIPKEKISVLIHPEALIHGMVDFLDGSQHAFISLPDMRIGINNALAGLVDGGYENTYAYGRVPLVMRKLTFYAAKEEEFRALKFLGTDQEIVLSAVNDLAVEDFLAGKLDFHSIPDFISSGLDRFQYNKADVKNIGDVFSIYGKAQRVCRSGNSRSFFTKRYHPLVSGA</sequence>
<feature type="binding site" evidence="9">
    <location>
        <position position="170"/>
    </location>
    <ligand>
        <name>1-deoxy-D-xylulose 5-phosphate</name>
        <dbReference type="ChEBI" id="CHEBI:57792"/>
    </ligand>
</feature>
<keyword evidence="14" id="KW-1185">Reference proteome</keyword>
<dbReference type="InterPro" id="IPR026877">
    <property type="entry name" value="DXPR_C"/>
</dbReference>
<evidence type="ECO:0000259" key="11">
    <source>
        <dbReference type="Pfam" id="PF08436"/>
    </source>
</evidence>
<keyword evidence="5 9" id="KW-0560">Oxidoreductase</keyword>
<dbReference type="InterPro" id="IPR013644">
    <property type="entry name" value="DXP_reductoisomerase_C"/>
</dbReference>
<protein>
    <recommendedName>
        <fullName evidence="9">1-deoxy-D-xylulose 5-phosphate reductoisomerase</fullName>
        <shortName evidence="9">DXP reductoisomerase</shortName>
        <ecNumber evidence="9">1.1.1.267</ecNumber>
    </recommendedName>
    <alternativeName>
        <fullName evidence="9">1-deoxyxylulose-5-phosphate reductoisomerase</fullName>
    </alternativeName>
    <alternativeName>
        <fullName evidence="9">2-C-methyl-D-erythritol 4-phosphate synthase</fullName>
    </alternativeName>
</protein>
<dbReference type="GO" id="GO:0030604">
    <property type="term" value="F:1-deoxy-D-xylulose-5-phosphate reductoisomerase activity"/>
    <property type="evidence" value="ECO:0007669"/>
    <property type="project" value="UniProtKB-UniRule"/>
</dbReference>
<evidence type="ECO:0000256" key="5">
    <source>
        <dbReference type="ARBA" id="ARBA00023002"/>
    </source>
</evidence>
<comment type="catalytic activity">
    <reaction evidence="8">
        <text>2-C-methyl-D-erythritol 4-phosphate + NADP(+) = 1-deoxy-D-xylulose 5-phosphate + NADPH + H(+)</text>
        <dbReference type="Rhea" id="RHEA:13717"/>
        <dbReference type="ChEBI" id="CHEBI:15378"/>
        <dbReference type="ChEBI" id="CHEBI:57783"/>
        <dbReference type="ChEBI" id="CHEBI:57792"/>
        <dbReference type="ChEBI" id="CHEBI:58262"/>
        <dbReference type="ChEBI" id="CHEBI:58349"/>
        <dbReference type="EC" id="1.1.1.267"/>
    </reaction>
    <physiologicalReaction direction="right-to-left" evidence="8">
        <dbReference type="Rhea" id="RHEA:13719"/>
    </physiologicalReaction>
</comment>
<dbReference type="PIRSF" id="PIRSF006205">
    <property type="entry name" value="Dxp_reductismrs"/>
    <property type="match status" value="1"/>
</dbReference>
<dbReference type="SUPFAM" id="SSF69055">
    <property type="entry name" value="1-deoxy-D-xylulose-5-phosphate reductoisomerase, C-terminal domain"/>
    <property type="match status" value="1"/>
</dbReference>
<accession>C6V4T4</accession>
<dbReference type="HAMAP" id="MF_00183">
    <property type="entry name" value="DXP_reductoisom"/>
    <property type="match status" value="1"/>
</dbReference>
<feature type="binding site" evidence="9">
    <location>
        <position position="209"/>
    </location>
    <ligand>
        <name>1-deoxy-D-xylulose 5-phosphate</name>
        <dbReference type="ChEBI" id="CHEBI:57792"/>
    </ligand>
</feature>
<dbReference type="GO" id="GO:0030145">
    <property type="term" value="F:manganese ion binding"/>
    <property type="evidence" value="ECO:0007669"/>
    <property type="project" value="TreeGrafter"/>
</dbReference>
<feature type="binding site" evidence="9">
    <location>
        <position position="123"/>
    </location>
    <ligand>
        <name>1-deoxy-D-xylulose 5-phosphate</name>
        <dbReference type="ChEBI" id="CHEBI:57792"/>
    </ligand>
</feature>
<dbReference type="GO" id="GO:0051484">
    <property type="term" value="P:isopentenyl diphosphate biosynthetic process, methylerythritol 4-phosphate pathway involved in terpenoid biosynthetic process"/>
    <property type="evidence" value="ECO:0007669"/>
    <property type="project" value="TreeGrafter"/>
</dbReference>
<feature type="binding site" evidence="9">
    <location>
        <position position="39"/>
    </location>
    <ligand>
        <name>NADPH</name>
        <dbReference type="ChEBI" id="CHEBI:57783"/>
    </ligand>
</feature>
<feature type="binding site" evidence="9">
    <location>
        <position position="212"/>
    </location>
    <ligand>
        <name>Mn(2+)</name>
        <dbReference type="ChEBI" id="CHEBI:29035"/>
    </ligand>
</feature>
<dbReference type="AlphaFoldDB" id="C6V4T4"/>
<feature type="binding site" evidence="9">
    <location>
        <position position="122"/>
    </location>
    <ligand>
        <name>NADPH</name>
        <dbReference type="ChEBI" id="CHEBI:57783"/>
    </ligand>
</feature>
<dbReference type="Gene3D" id="3.40.50.720">
    <property type="entry name" value="NAD(P)-binding Rossmann-like Domain"/>
    <property type="match status" value="1"/>
</dbReference>
<dbReference type="Pfam" id="PF02670">
    <property type="entry name" value="DXP_reductoisom"/>
    <property type="match status" value="1"/>
</dbReference>
<keyword evidence="6 9" id="KW-0464">Manganese</keyword>
<proteinExistence type="inferred from homology"/>
<dbReference type="PROSITE" id="PS51257">
    <property type="entry name" value="PROKAR_LIPOPROTEIN"/>
    <property type="match status" value="1"/>
</dbReference>